<evidence type="ECO:0000313" key="3">
    <source>
        <dbReference type="Proteomes" id="UP000044841"/>
    </source>
</evidence>
<proteinExistence type="predicted"/>
<evidence type="ECO:0000313" key="2">
    <source>
        <dbReference type="EMBL" id="CUA76986.1"/>
    </source>
</evidence>
<feature type="compositionally biased region" description="Low complexity" evidence="1">
    <location>
        <begin position="47"/>
        <end position="59"/>
    </location>
</feature>
<reference evidence="2 3" key="1">
    <citation type="submission" date="2015-07" db="EMBL/GenBank/DDBJ databases">
        <authorList>
            <person name="Noorani M."/>
        </authorList>
    </citation>
    <scope>NUCLEOTIDE SEQUENCE [LARGE SCALE GENOMIC DNA]</scope>
    <source>
        <strain evidence="2">BBA 69670</strain>
    </source>
</reference>
<evidence type="ECO:0000256" key="1">
    <source>
        <dbReference type="SAM" id="MobiDB-lite"/>
    </source>
</evidence>
<keyword evidence="3" id="KW-1185">Reference proteome</keyword>
<gene>
    <name evidence="2" type="ORF">RSOLAG22IIIB_06433</name>
</gene>
<dbReference type="EMBL" id="CYGV01001745">
    <property type="protein sequence ID" value="CUA76986.1"/>
    <property type="molecule type" value="Genomic_DNA"/>
</dbReference>
<organism evidence="2 3">
    <name type="scientific">Rhizoctonia solani</name>
    <dbReference type="NCBI Taxonomy" id="456999"/>
    <lineage>
        <taxon>Eukaryota</taxon>
        <taxon>Fungi</taxon>
        <taxon>Dikarya</taxon>
        <taxon>Basidiomycota</taxon>
        <taxon>Agaricomycotina</taxon>
        <taxon>Agaricomycetes</taxon>
        <taxon>Cantharellales</taxon>
        <taxon>Ceratobasidiaceae</taxon>
        <taxon>Rhizoctonia</taxon>
    </lineage>
</organism>
<dbReference type="AlphaFoldDB" id="A0A0K6GEV2"/>
<feature type="region of interest" description="Disordered" evidence="1">
    <location>
        <begin position="42"/>
        <end position="66"/>
    </location>
</feature>
<feature type="region of interest" description="Disordered" evidence="1">
    <location>
        <begin position="85"/>
        <end position="105"/>
    </location>
</feature>
<protein>
    <submittedName>
        <fullName evidence="2">Uncharacterized protein</fullName>
    </submittedName>
</protein>
<sequence>MRDVFMIKTCDTKAPAVFWFEKHIGMLHSVPGGSDSVQAVRHQERIGGSSRSGSHVGSGQEVERKKTKTSVVFHFEALTGRWLAGGPSGVQVSGTGISETSTDDR</sequence>
<accession>A0A0K6GEV2</accession>
<name>A0A0K6GEV2_9AGAM</name>
<feature type="compositionally biased region" description="Polar residues" evidence="1">
    <location>
        <begin position="90"/>
        <end position="105"/>
    </location>
</feature>
<dbReference type="Proteomes" id="UP000044841">
    <property type="component" value="Unassembled WGS sequence"/>
</dbReference>